<dbReference type="SMART" id="SM01400">
    <property type="entry name" value="Pribosyltran_N"/>
    <property type="match status" value="1"/>
</dbReference>
<dbReference type="GO" id="GO:0004749">
    <property type="term" value="F:ribose phosphate diphosphokinase activity"/>
    <property type="evidence" value="ECO:0007669"/>
    <property type="project" value="UniProtKB-EC"/>
</dbReference>
<feature type="domain" description="Ribose-phosphate pyrophosphokinase N-terminal" evidence="3">
    <location>
        <begin position="106"/>
        <end position="152"/>
    </location>
</feature>
<keyword evidence="4" id="KW-0808">Transferase</keyword>
<comment type="catalytic activity">
    <reaction evidence="1">
        <text>D-ribose 5-phosphate + ATP = 5-phospho-alpha-D-ribose 1-diphosphate + AMP + H(+)</text>
        <dbReference type="Rhea" id="RHEA:15609"/>
        <dbReference type="ChEBI" id="CHEBI:15378"/>
        <dbReference type="ChEBI" id="CHEBI:30616"/>
        <dbReference type="ChEBI" id="CHEBI:58017"/>
        <dbReference type="ChEBI" id="CHEBI:78346"/>
        <dbReference type="ChEBI" id="CHEBI:456215"/>
        <dbReference type="EC" id="2.7.6.1"/>
    </reaction>
</comment>
<dbReference type="EMBL" id="PGGS01000210">
    <property type="protein sequence ID" value="PNH06881.1"/>
    <property type="molecule type" value="Genomic_DNA"/>
</dbReference>
<dbReference type="Pfam" id="PF13793">
    <property type="entry name" value="Pribosyltran_N"/>
    <property type="match status" value="1"/>
</dbReference>
<feature type="region of interest" description="Disordered" evidence="2">
    <location>
        <begin position="333"/>
        <end position="440"/>
    </location>
</feature>
<feature type="compositionally biased region" description="Pro residues" evidence="2">
    <location>
        <begin position="270"/>
        <end position="283"/>
    </location>
</feature>
<evidence type="ECO:0000256" key="1">
    <source>
        <dbReference type="ARBA" id="ARBA00049535"/>
    </source>
</evidence>
<dbReference type="Gene3D" id="3.40.50.2020">
    <property type="match status" value="1"/>
</dbReference>
<reference evidence="4 5" key="1">
    <citation type="journal article" date="2017" name="Mol. Biol. Evol.">
        <title>The 4-celled Tetrabaena socialis nuclear genome reveals the essential components for genetic control of cell number at the origin of multicellularity in the volvocine lineage.</title>
        <authorList>
            <person name="Featherston J."/>
            <person name="Arakaki Y."/>
            <person name="Hanschen E.R."/>
            <person name="Ferris P.J."/>
            <person name="Michod R.E."/>
            <person name="Olson B.J.S.C."/>
            <person name="Nozaki H."/>
            <person name="Durand P.M."/>
        </authorList>
    </citation>
    <scope>NUCLEOTIDE SEQUENCE [LARGE SCALE GENOMIC DNA]</scope>
    <source>
        <strain evidence="4 5">NIES-571</strain>
    </source>
</reference>
<feature type="compositionally biased region" description="Low complexity" evidence="2">
    <location>
        <begin position="419"/>
        <end position="433"/>
    </location>
</feature>
<dbReference type="OrthoDB" id="413572at2759"/>
<evidence type="ECO:0000313" key="5">
    <source>
        <dbReference type="Proteomes" id="UP000236333"/>
    </source>
</evidence>
<organism evidence="4 5">
    <name type="scientific">Tetrabaena socialis</name>
    <dbReference type="NCBI Taxonomy" id="47790"/>
    <lineage>
        <taxon>Eukaryota</taxon>
        <taxon>Viridiplantae</taxon>
        <taxon>Chlorophyta</taxon>
        <taxon>core chlorophytes</taxon>
        <taxon>Chlorophyceae</taxon>
        <taxon>CS clade</taxon>
        <taxon>Chlamydomonadales</taxon>
        <taxon>Tetrabaenaceae</taxon>
        <taxon>Tetrabaena</taxon>
    </lineage>
</organism>
<protein>
    <submittedName>
        <fullName evidence="4">Ribose-phosphate pyrophosphokinase 5, chloroplastic</fullName>
    </submittedName>
</protein>
<feature type="compositionally biased region" description="Basic and acidic residues" evidence="2">
    <location>
        <begin position="256"/>
        <end position="268"/>
    </location>
</feature>
<keyword evidence="4" id="KW-0418">Kinase</keyword>
<feature type="region of interest" description="Disordered" evidence="2">
    <location>
        <begin position="1"/>
        <end position="20"/>
    </location>
</feature>
<feature type="compositionally biased region" description="Low complexity" evidence="2">
    <location>
        <begin position="292"/>
        <end position="303"/>
    </location>
</feature>
<proteinExistence type="predicted"/>
<dbReference type="InterPro" id="IPR029099">
    <property type="entry name" value="Pribosyltran_N"/>
</dbReference>
<gene>
    <name evidence="4" type="ORF">TSOC_006708</name>
</gene>
<feature type="compositionally biased region" description="Polar residues" evidence="2">
    <location>
        <begin position="8"/>
        <end position="17"/>
    </location>
</feature>
<dbReference type="AlphaFoldDB" id="A0A2J8A2Y7"/>
<feature type="region of interest" description="Disordered" evidence="2">
    <location>
        <begin position="248"/>
        <end position="312"/>
    </location>
</feature>
<dbReference type="InterPro" id="IPR029057">
    <property type="entry name" value="PRTase-like"/>
</dbReference>
<comment type="caution">
    <text evidence="4">The sequence shown here is derived from an EMBL/GenBank/DDBJ whole genome shotgun (WGS) entry which is preliminary data.</text>
</comment>
<evidence type="ECO:0000259" key="3">
    <source>
        <dbReference type="Pfam" id="PF13793"/>
    </source>
</evidence>
<dbReference type="Proteomes" id="UP000236333">
    <property type="component" value="Unassembled WGS sequence"/>
</dbReference>
<sequence length="440" mass="46671">MQCLDNKMQASSSSCSQGVAGRRPAGVRVCRVAAASRAQAVKVHCTIQEARPSSNGVGPTANGVPVGVPKGAVPNRPILEVPDWEDQYRRHTARASPTPAALSRLRLFSGTSNPILAGEVAQYLGMELGKIKCKRFADGEIYVQVQLLLLGADGLGLVATGAVWRRRPTRWLRGVDGLQDWAVEVYTNEPMTNQILGRKYGGRDAREVLAHPGYAEDVVRCGPLLGMTFVLTAARDLPLQEVARPRRLGLNGGRNMGKEAGNKERDPNHPLFPPELRPPPRLPADPSAFRLPPAGQRRPQQQGDTMLSGIRDSRIAGQVSDLLDRATLAARAAEAADAPAEPSAQGEPAAAAEQAQAPGLEDGAELAARRQRAREAATAVLREGLPALGPDGLTSMRTSSGSSSEKELHPARNLGGGPQQRPAGARPGAQGQGRKVRAAE</sequence>
<accession>A0A2J8A2Y7</accession>
<dbReference type="GO" id="GO:0016301">
    <property type="term" value="F:kinase activity"/>
    <property type="evidence" value="ECO:0007669"/>
    <property type="project" value="UniProtKB-KW"/>
</dbReference>
<feature type="compositionally biased region" description="Low complexity" evidence="2">
    <location>
        <begin position="333"/>
        <end position="358"/>
    </location>
</feature>
<name>A0A2J8A2Y7_9CHLO</name>
<dbReference type="SUPFAM" id="SSF53271">
    <property type="entry name" value="PRTase-like"/>
    <property type="match status" value="1"/>
</dbReference>
<evidence type="ECO:0000256" key="2">
    <source>
        <dbReference type="SAM" id="MobiDB-lite"/>
    </source>
</evidence>
<evidence type="ECO:0000313" key="4">
    <source>
        <dbReference type="EMBL" id="PNH06881.1"/>
    </source>
</evidence>
<keyword evidence="5" id="KW-1185">Reference proteome</keyword>